<sequence length="238" mass="26709">MEQKRLGIIGGMGSKATAVFLDMLVDHTAVERDQDHIDMVILNHASLPDRTTVILSGEGDRFLNAVEKDIRLLEYAGVSNIAIPCNTSHYFYNDMQAMTGINIINMVDETLQEIARRYEAGSKVGILATTGTLRSGIYRDACARNQMRYHEIDDTIQAEIMRIIYEDVKRDNDISPEKLEAIIRKLVDESECQCIIIACTELSCIPLSEETRPYCIDAMAMLVKRSIELSGKTTVNLD</sequence>
<accession>A0ABW0QYU0</accession>
<evidence type="ECO:0000313" key="3">
    <source>
        <dbReference type="EMBL" id="MFC5529950.1"/>
    </source>
</evidence>
<dbReference type="Gene3D" id="3.40.50.1860">
    <property type="match status" value="2"/>
</dbReference>
<dbReference type="InterPro" id="IPR004380">
    <property type="entry name" value="Asp_race"/>
</dbReference>
<dbReference type="Pfam" id="PF01177">
    <property type="entry name" value="Asp_Glu_race"/>
    <property type="match status" value="1"/>
</dbReference>
<organism evidence="3 4">
    <name type="scientific">Cohnella yongneupensis</name>
    <dbReference type="NCBI Taxonomy" id="425006"/>
    <lineage>
        <taxon>Bacteria</taxon>
        <taxon>Bacillati</taxon>
        <taxon>Bacillota</taxon>
        <taxon>Bacilli</taxon>
        <taxon>Bacillales</taxon>
        <taxon>Paenibacillaceae</taxon>
        <taxon>Cohnella</taxon>
    </lineage>
</organism>
<dbReference type="RefSeq" id="WP_378111885.1">
    <property type="nucleotide sequence ID" value="NZ_JBHSNC010000032.1"/>
</dbReference>
<dbReference type="EMBL" id="JBHSNC010000032">
    <property type="protein sequence ID" value="MFC5529950.1"/>
    <property type="molecule type" value="Genomic_DNA"/>
</dbReference>
<evidence type="ECO:0000256" key="1">
    <source>
        <dbReference type="ARBA" id="ARBA00007847"/>
    </source>
</evidence>
<gene>
    <name evidence="3" type="ORF">ACFPQ4_10895</name>
</gene>
<dbReference type="InterPro" id="IPR001920">
    <property type="entry name" value="Asp/Glu_race"/>
</dbReference>
<dbReference type="Proteomes" id="UP001596108">
    <property type="component" value="Unassembled WGS sequence"/>
</dbReference>
<dbReference type="PANTHER" id="PTHR21198:SF7">
    <property type="entry name" value="ASPARTATE-GLUTAMATE RACEMASE FAMILY"/>
    <property type="match status" value="1"/>
</dbReference>
<comment type="caution">
    <text evidence="3">The sequence shown here is derived from an EMBL/GenBank/DDBJ whole genome shotgun (WGS) entry which is preliminary data.</text>
</comment>
<evidence type="ECO:0000313" key="4">
    <source>
        <dbReference type="Proteomes" id="UP001596108"/>
    </source>
</evidence>
<dbReference type="InterPro" id="IPR015942">
    <property type="entry name" value="Asp/Glu/hydantoin_racemase"/>
</dbReference>
<dbReference type="NCBIfam" id="TIGR00035">
    <property type="entry name" value="asp_race"/>
    <property type="match status" value="1"/>
</dbReference>
<keyword evidence="2" id="KW-0413">Isomerase</keyword>
<proteinExistence type="inferred from homology"/>
<dbReference type="SUPFAM" id="SSF53681">
    <property type="entry name" value="Aspartate/glutamate racemase"/>
    <property type="match status" value="2"/>
</dbReference>
<dbReference type="PANTHER" id="PTHR21198">
    <property type="entry name" value="GLUTAMATE RACEMASE"/>
    <property type="match status" value="1"/>
</dbReference>
<evidence type="ECO:0000256" key="2">
    <source>
        <dbReference type="ARBA" id="ARBA00023235"/>
    </source>
</evidence>
<reference evidence="4" key="1">
    <citation type="journal article" date="2019" name="Int. J. Syst. Evol. Microbiol.">
        <title>The Global Catalogue of Microorganisms (GCM) 10K type strain sequencing project: providing services to taxonomists for standard genome sequencing and annotation.</title>
        <authorList>
            <consortium name="The Broad Institute Genomics Platform"/>
            <consortium name="The Broad Institute Genome Sequencing Center for Infectious Disease"/>
            <person name="Wu L."/>
            <person name="Ma J."/>
        </authorList>
    </citation>
    <scope>NUCLEOTIDE SEQUENCE [LARGE SCALE GENOMIC DNA]</scope>
    <source>
        <strain evidence="4">CGMCC 1.18578</strain>
    </source>
</reference>
<keyword evidence="4" id="KW-1185">Reference proteome</keyword>
<name>A0ABW0QYU0_9BACL</name>
<protein>
    <submittedName>
        <fullName evidence="3">Aspartate/glutamate racemase family protein</fullName>
    </submittedName>
</protein>
<comment type="similarity">
    <text evidence="1">Belongs to the aspartate/glutamate racemases family.</text>
</comment>